<feature type="repeat" description="Solcar" evidence="22">
    <location>
        <begin position="188"/>
        <end position="273"/>
    </location>
</feature>
<dbReference type="Pfam" id="PF00153">
    <property type="entry name" value="Mito_carr"/>
    <property type="match status" value="3"/>
</dbReference>
<comment type="catalytic activity">
    <reaction evidence="11">
        <text>L-lysine(out) + L-arginine(in) = L-lysine(in) + L-arginine(out)</text>
        <dbReference type="Rhea" id="RHEA:70827"/>
        <dbReference type="ChEBI" id="CHEBI:32551"/>
        <dbReference type="ChEBI" id="CHEBI:32682"/>
    </reaction>
</comment>
<evidence type="ECO:0000256" key="11">
    <source>
        <dbReference type="ARBA" id="ARBA00049090"/>
    </source>
</evidence>
<keyword evidence="4 22" id="KW-0812">Transmembrane</keyword>
<accession>A0A834Y3B5</accession>
<evidence type="ECO:0000256" key="10">
    <source>
        <dbReference type="ARBA" id="ARBA00023136"/>
    </source>
</evidence>
<keyword evidence="10 22" id="KW-0472">Membrane</keyword>
<keyword evidence="8" id="KW-1133">Transmembrane helix</keyword>
<evidence type="ECO:0000256" key="21">
    <source>
        <dbReference type="ARBA" id="ARBA00080567"/>
    </source>
</evidence>
<dbReference type="GO" id="GO:0005289">
    <property type="term" value="F:high-affinity L-arginine transmembrane transporter activity"/>
    <property type="evidence" value="ECO:0007669"/>
    <property type="project" value="TreeGrafter"/>
</dbReference>
<sequence>MALDFIAGCFGGGAGLVVGYPLDTIKVHIQTQDSKNPKYRGTWHCFSSLISSQSTAALYRGMSSPLAGVTIVNAIVFGVYAQVQKSNVDSSNLSTHFLAGAIAGLAQSPIASPLELAKTRMQLQSNSNDDSIKKYTGAIHCLRDIYKRNGLNGIFNGLGITALRETPSFGIYFLTYEALTRQNTVIPISTLHMLIAGGLAGTASWILTYPIDVIKSRLQADVDFKYNGAIDCFKKSIKQEGFICLFRGLNSTIIRAFPTNAATFAVVNWTFRIFDDNSIIKNIDIDKTQQQINHVHNQLNYNTFKNKINTLLNSLLDSSVYSSVTSDDSSTSNSGNIVEPDTVV</sequence>
<evidence type="ECO:0000256" key="17">
    <source>
        <dbReference type="ARBA" id="ARBA00071763"/>
    </source>
</evidence>
<dbReference type="FunFam" id="1.50.40.10:FF:000037">
    <property type="entry name" value="Solute carrier family 25 member 29"/>
    <property type="match status" value="1"/>
</dbReference>
<feature type="region of interest" description="Disordered" evidence="24">
    <location>
        <begin position="324"/>
        <end position="344"/>
    </location>
</feature>
<dbReference type="InterPro" id="IPR023395">
    <property type="entry name" value="MCP_dom_sf"/>
</dbReference>
<dbReference type="Proteomes" id="UP000639338">
    <property type="component" value="Unassembled WGS sequence"/>
</dbReference>
<evidence type="ECO:0000256" key="18">
    <source>
        <dbReference type="ARBA" id="ARBA00076491"/>
    </source>
</evidence>
<evidence type="ECO:0000256" key="9">
    <source>
        <dbReference type="ARBA" id="ARBA00023128"/>
    </source>
</evidence>
<comment type="catalytic activity">
    <reaction evidence="14">
        <text>L-homoarginine(in) + L-arginine(out) = L-homoarginine(out) + L-arginine(in)</text>
        <dbReference type="Rhea" id="RHEA:72799"/>
        <dbReference type="ChEBI" id="CHEBI:32682"/>
        <dbReference type="ChEBI" id="CHEBI:143006"/>
    </reaction>
</comment>
<evidence type="ECO:0000256" key="23">
    <source>
        <dbReference type="RuleBase" id="RU000488"/>
    </source>
</evidence>
<comment type="catalytic activity">
    <reaction evidence="13">
        <text>L-histidine(out) + L-arginine(in) = L-histidine(in) + L-arginine(out)</text>
        <dbReference type="Rhea" id="RHEA:71063"/>
        <dbReference type="ChEBI" id="CHEBI:32682"/>
        <dbReference type="ChEBI" id="CHEBI:57595"/>
    </reaction>
</comment>
<organism evidence="25 26">
    <name type="scientific">Aphidius gifuensis</name>
    <name type="common">Parasitoid wasp</name>
    <dbReference type="NCBI Taxonomy" id="684658"/>
    <lineage>
        <taxon>Eukaryota</taxon>
        <taxon>Metazoa</taxon>
        <taxon>Ecdysozoa</taxon>
        <taxon>Arthropoda</taxon>
        <taxon>Hexapoda</taxon>
        <taxon>Insecta</taxon>
        <taxon>Pterygota</taxon>
        <taxon>Neoptera</taxon>
        <taxon>Endopterygota</taxon>
        <taxon>Hymenoptera</taxon>
        <taxon>Apocrita</taxon>
        <taxon>Ichneumonoidea</taxon>
        <taxon>Braconidae</taxon>
        <taxon>Aphidiinae</taxon>
        <taxon>Aphidius</taxon>
    </lineage>
</organism>
<dbReference type="SUPFAM" id="SSF103506">
    <property type="entry name" value="Mitochondrial carrier"/>
    <property type="match status" value="1"/>
</dbReference>
<evidence type="ECO:0000256" key="19">
    <source>
        <dbReference type="ARBA" id="ARBA00078745"/>
    </source>
</evidence>
<protein>
    <recommendedName>
        <fullName evidence="17">Mitochondrial basic amino acids transporter</fullName>
    </recommendedName>
    <alternativeName>
        <fullName evidence="21">Carnitine/acylcarnitine translocase-like</fullName>
    </alternativeName>
    <alternativeName>
        <fullName evidence="20">Mitochondrial carnitine/acylcarnitine carrier protein CACL</fullName>
    </alternativeName>
    <alternativeName>
        <fullName evidence="19">Mitochondrial ornithine transporter 3</fullName>
    </alternativeName>
    <alternativeName>
        <fullName evidence="18">Solute carrier family 25 member 29</fullName>
    </alternativeName>
</protein>
<comment type="catalytic activity">
    <reaction evidence="15">
        <text>L-ornithine(in) + L-arginine(out) = L-ornithine(out) + L-arginine(in)</text>
        <dbReference type="Rhea" id="RHEA:34991"/>
        <dbReference type="ChEBI" id="CHEBI:32682"/>
        <dbReference type="ChEBI" id="CHEBI:46911"/>
    </reaction>
</comment>
<name>A0A834Y3B5_APHGI</name>
<evidence type="ECO:0000256" key="14">
    <source>
        <dbReference type="ARBA" id="ARBA00051045"/>
    </source>
</evidence>
<dbReference type="EMBL" id="JACMRX010000001">
    <property type="protein sequence ID" value="KAF7996324.1"/>
    <property type="molecule type" value="Genomic_DNA"/>
</dbReference>
<evidence type="ECO:0000256" key="8">
    <source>
        <dbReference type="ARBA" id="ARBA00022989"/>
    </source>
</evidence>
<evidence type="ECO:0000313" key="25">
    <source>
        <dbReference type="EMBL" id="KAF7996324.1"/>
    </source>
</evidence>
<evidence type="ECO:0000256" key="3">
    <source>
        <dbReference type="ARBA" id="ARBA00022448"/>
    </source>
</evidence>
<keyword evidence="5" id="KW-0677">Repeat</keyword>
<feature type="repeat" description="Solcar" evidence="22">
    <location>
        <begin position="2"/>
        <end position="86"/>
    </location>
</feature>
<evidence type="ECO:0000256" key="7">
    <source>
        <dbReference type="ARBA" id="ARBA00022970"/>
    </source>
</evidence>
<feature type="compositionally biased region" description="Low complexity" evidence="24">
    <location>
        <begin position="324"/>
        <end position="334"/>
    </location>
</feature>
<keyword evidence="6" id="KW-0999">Mitochondrion inner membrane</keyword>
<keyword evidence="3 23" id="KW-0813">Transport</keyword>
<dbReference type="GO" id="GO:0005743">
    <property type="term" value="C:mitochondrial inner membrane"/>
    <property type="evidence" value="ECO:0007669"/>
    <property type="project" value="UniProtKB-SubCell"/>
</dbReference>
<dbReference type="PROSITE" id="PS50920">
    <property type="entry name" value="SOLCAR"/>
    <property type="match status" value="3"/>
</dbReference>
<evidence type="ECO:0000256" key="5">
    <source>
        <dbReference type="ARBA" id="ARBA00022737"/>
    </source>
</evidence>
<evidence type="ECO:0000256" key="15">
    <source>
        <dbReference type="ARBA" id="ARBA00051921"/>
    </source>
</evidence>
<dbReference type="AlphaFoldDB" id="A0A834Y3B5"/>
<dbReference type="GO" id="GO:1990575">
    <property type="term" value="P:mitochondrial L-ornithine transmembrane transport"/>
    <property type="evidence" value="ECO:0007669"/>
    <property type="project" value="TreeGrafter"/>
</dbReference>
<dbReference type="OrthoDB" id="193856at2759"/>
<evidence type="ECO:0000313" key="26">
    <source>
        <dbReference type="Proteomes" id="UP000639338"/>
    </source>
</evidence>
<evidence type="ECO:0000256" key="2">
    <source>
        <dbReference type="ARBA" id="ARBA00006375"/>
    </source>
</evidence>
<evidence type="ECO:0000256" key="4">
    <source>
        <dbReference type="ARBA" id="ARBA00022692"/>
    </source>
</evidence>
<dbReference type="InterPro" id="IPR002067">
    <property type="entry name" value="MCP"/>
</dbReference>
<comment type="caution">
    <text evidence="25">The sequence shown here is derived from an EMBL/GenBank/DDBJ whole genome shotgun (WGS) entry which is preliminary data.</text>
</comment>
<evidence type="ECO:0000256" key="24">
    <source>
        <dbReference type="SAM" id="MobiDB-lite"/>
    </source>
</evidence>
<comment type="subcellular location">
    <subcellularLocation>
        <location evidence="1">Mitochondrion inner membrane</location>
        <topology evidence="1">Multi-pass membrane protein</topology>
    </subcellularLocation>
</comment>
<evidence type="ECO:0000256" key="12">
    <source>
        <dbReference type="ARBA" id="ARBA00050592"/>
    </source>
</evidence>
<dbReference type="PANTHER" id="PTHR45624:SF61">
    <property type="entry name" value="MITOCHONDRIAL BASIC AMINO ACIDS TRANSPORTER"/>
    <property type="match status" value="1"/>
</dbReference>
<evidence type="ECO:0000256" key="16">
    <source>
        <dbReference type="ARBA" id="ARBA00052673"/>
    </source>
</evidence>
<dbReference type="PRINTS" id="PR00926">
    <property type="entry name" value="MITOCARRIER"/>
</dbReference>
<feature type="repeat" description="Solcar" evidence="22">
    <location>
        <begin position="91"/>
        <end position="182"/>
    </location>
</feature>
<dbReference type="InterPro" id="IPR050567">
    <property type="entry name" value="Mitochondrial_Carrier"/>
</dbReference>
<evidence type="ECO:0000256" key="6">
    <source>
        <dbReference type="ARBA" id="ARBA00022792"/>
    </source>
</evidence>
<evidence type="ECO:0000256" key="13">
    <source>
        <dbReference type="ARBA" id="ARBA00050768"/>
    </source>
</evidence>
<evidence type="ECO:0000256" key="1">
    <source>
        <dbReference type="ARBA" id="ARBA00004448"/>
    </source>
</evidence>
<proteinExistence type="inferred from homology"/>
<keyword evidence="26" id="KW-1185">Reference proteome</keyword>
<comment type="catalytic activity">
    <reaction evidence="16">
        <text>N(omega)-methyl-L-arginine(in) + L-arginine(out) = N(omega)-methyl-L-arginine(out) + L-arginine(in)</text>
        <dbReference type="Rhea" id="RHEA:72803"/>
        <dbReference type="ChEBI" id="CHEBI:32682"/>
        <dbReference type="ChEBI" id="CHEBI:114953"/>
    </reaction>
</comment>
<dbReference type="PANTHER" id="PTHR45624">
    <property type="entry name" value="MITOCHONDRIAL BASIC AMINO ACIDS TRANSPORTER-RELATED"/>
    <property type="match status" value="1"/>
</dbReference>
<dbReference type="Gene3D" id="1.50.40.10">
    <property type="entry name" value="Mitochondrial carrier domain"/>
    <property type="match status" value="1"/>
</dbReference>
<gene>
    <name evidence="25" type="ORF">HCN44_001956</name>
</gene>
<keyword evidence="7" id="KW-0029">Amino-acid transport</keyword>
<evidence type="ECO:0000256" key="22">
    <source>
        <dbReference type="PROSITE-ProRule" id="PRU00282"/>
    </source>
</evidence>
<keyword evidence="9" id="KW-0496">Mitochondrion</keyword>
<evidence type="ECO:0000256" key="20">
    <source>
        <dbReference type="ARBA" id="ARBA00079387"/>
    </source>
</evidence>
<dbReference type="InterPro" id="IPR018108">
    <property type="entry name" value="MCP_transmembrane"/>
</dbReference>
<comment type="similarity">
    <text evidence="2 23">Belongs to the mitochondrial carrier (TC 2.A.29) family.</text>
</comment>
<comment type="catalytic activity">
    <reaction evidence="12">
        <text>L-histidine(out) = L-histidine(in)</text>
        <dbReference type="Rhea" id="RHEA:72807"/>
        <dbReference type="ChEBI" id="CHEBI:57595"/>
    </reaction>
</comment>
<reference evidence="25 26" key="1">
    <citation type="submission" date="2020-08" db="EMBL/GenBank/DDBJ databases">
        <title>Aphidius gifuensis genome sequencing and assembly.</title>
        <authorList>
            <person name="Du Z."/>
        </authorList>
    </citation>
    <scope>NUCLEOTIDE SEQUENCE [LARGE SCALE GENOMIC DNA]</scope>
    <source>
        <strain evidence="25">YNYX2018</strain>
        <tissue evidence="25">Adults</tissue>
    </source>
</reference>